<evidence type="ECO:0000256" key="8">
    <source>
        <dbReference type="ARBA" id="ARBA00022989"/>
    </source>
</evidence>
<evidence type="ECO:0000256" key="1">
    <source>
        <dbReference type="ARBA" id="ARBA00004251"/>
    </source>
</evidence>
<keyword evidence="4" id="KW-0433">Leucine-rich repeat</keyword>
<dbReference type="PANTHER" id="PTHR48063:SF112">
    <property type="entry name" value="RECEPTOR LIKE PROTEIN 30-LIKE"/>
    <property type="match status" value="1"/>
</dbReference>
<dbReference type="Gramene" id="KZM99802">
    <property type="protein sequence ID" value="KZM99802"/>
    <property type="gene ID" value="DCAR_012836"/>
</dbReference>
<dbReference type="GO" id="GO:0051707">
    <property type="term" value="P:response to other organism"/>
    <property type="evidence" value="ECO:0007669"/>
    <property type="project" value="UniProtKB-ARBA"/>
</dbReference>
<name>A0A162AE34_DAUCS</name>
<evidence type="ECO:0000256" key="7">
    <source>
        <dbReference type="ARBA" id="ARBA00022737"/>
    </source>
</evidence>
<dbReference type="SUPFAM" id="SSF52047">
    <property type="entry name" value="RNI-like"/>
    <property type="match status" value="1"/>
</dbReference>
<comment type="similarity">
    <text evidence="2">Belongs to the RLP family.</text>
</comment>
<dbReference type="SUPFAM" id="SSF52058">
    <property type="entry name" value="L domain-like"/>
    <property type="match status" value="1"/>
</dbReference>
<dbReference type="Pfam" id="PF13855">
    <property type="entry name" value="LRR_8"/>
    <property type="match status" value="1"/>
</dbReference>
<dbReference type="InterPro" id="IPR013210">
    <property type="entry name" value="LRR_N_plant-typ"/>
</dbReference>
<dbReference type="PANTHER" id="PTHR48063">
    <property type="entry name" value="LRR RECEPTOR-LIKE KINASE"/>
    <property type="match status" value="1"/>
</dbReference>
<reference evidence="15" key="1">
    <citation type="journal article" date="2016" name="Nat. Genet.">
        <title>A high-quality carrot genome assembly provides new insights into carotenoid accumulation and asterid genome evolution.</title>
        <authorList>
            <person name="Iorizzo M."/>
            <person name="Ellison S."/>
            <person name="Senalik D."/>
            <person name="Zeng P."/>
            <person name="Satapoomin P."/>
            <person name="Huang J."/>
            <person name="Bowman M."/>
            <person name="Iovene M."/>
            <person name="Sanseverino W."/>
            <person name="Cavagnaro P."/>
            <person name="Yildiz M."/>
            <person name="Macko-Podgorni A."/>
            <person name="Moranska E."/>
            <person name="Grzebelus E."/>
            <person name="Grzebelus D."/>
            <person name="Ashrafi H."/>
            <person name="Zheng Z."/>
            <person name="Cheng S."/>
            <person name="Spooner D."/>
            <person name="Van Deynze A."/>
            <person name="Simon P."/>
        </authorList>
    </citation>
    <scope>NUCLEOTIDE SEQUENCE [LARGE SCALE GENOMIC DNA]</scope>
    <source>
        <tissue evidence="15">Leaf</tissue>
    </source>
</reference>
<dbReference type="GO" id="GO:0006952">
    <property type="term" value="P:defense response"/>
    <property type="evidence" value="ECO:0007669"/>
    <property type="project" value="UniProtKB-ARBA"/>
</dbReference>
<evidence type="ECO:0000259" key="13">
    <source>
        <dbReference type="Pfam" id="PF08263"/>
    </source>
</evidence>
<evidence type="ECO:0000256" key="2">
    <source>
        <dbReference type="ARBA" id="ARBA00009592"/>
    </source>
</evidence>
<dbReference type="InterPro" id="IPR032675">
    <property type="entry name" value="LRR_dom_sf"/>
</dbReference>
<evidence type="ECO:0000259" key="14">
    <source>
        <dbReference type="Pfam" id="PF23598"/>
    </source>
</evidence>
<accession>A0A162AE34</accession>
<keyword evidence="5 11" id="KW-0812">Transmembrane</keyword>
<dbReference type="SMART" id="SM00369">
    <property type="entry name" value="LRR_TYP"/>
    <property type="match status" value="9"/>
</dbReference>
<evidence type="ECO:0000256" key="10">
    <source>
        <dbReference type="ARBA" id="ARBA00023180"/>
    </source>
</evidence>
<dbReference type="InterPro" id="IPR001611">
    <property type="entry name" value="Leu-rich_rpt"/>
</dbReference>
<dbReference type="InterPro" id="IPR055414">
    <property type="entry name" value="LRR_R13L4/SHOC2-like"/>
</dbReference>
<keyword evidence="7" id="KW-0677">Repeat</keyword>
<dbReference type="Pfam" id="PF23598">
    <property type="entry name" value="LRR_14"/>
    <property type="match status" value="1"/>
</dbReference>
<dbReference type="AlphaFoldDB" id="A0A162AE34"/>
<keyword evidence="3" id="KW-1003">Cell membrane</keyword>
<feature type="domain" description="Leucine-rich repeat-containing N-terminal plant-type" evidence="13">
    <location>
        <begin position="39"/>
        <end position="76"/>
    </location>
</feature>
<evidence type="ECO:0000256" key="5">
    <source>
        <dbReference type="ARBA" id="ARBA00022692"/>
    </source>
</evidence>
<organism evidence="15">
    <name type="scientific">Daucus carota subsp. sativus</name>
    <name type="common">Carrot</name>
    <dbReference type="NCBI Taxonomy" id="79200"/>
    <lineage>
        <taxon>Eukaryota</taxon>
        <taxon>Viridiplantae</taxon>
        <taxon>Streptophyta</taxon>
        <taxon>Embryophyta</taxon>
        <taxon>Tracheophyta</taxon>
        <taxon>Spermatophyta</taxon>
        <taxon>Magnoliopsida</taxon>
        <taxon>eudicotyledons</taxon>
        <taxon>Gunneridae</taxon>
        <taxon>Pentapetalae</taxon>
        <taxon>asterids</taxon>
        <taxon>campanulids</taxon>
        <taxon>Apiales</taxon>
        <taxon>Apiaceae</taxon>
        <taxon>Apioideae</taxon>
        <taxon>Scandiceae</taxon>
        <taxon>Daucinae</taxon>
        <taxon>Daucus</taxon>
        <taxon>Daucus sect. Daucus</taxon>
    </lineage>
</organism>
<evidence type="ECO:0000256" key="11">
    <source>
        <dbReference type="SAM" id="Phobius"/>
    </source>
</evidence>
<dbReference type="OMA" id="ISCIGTE"/>
<dbReference type="EMBL" id="LNRQ01000004">
    <property type="protein sequence ID" value="KZM99802.1"/>
    <property type="molecule type" value="Genomic_DNA"/>
</dbReference>
<comment type="subcellular location">
    <subcellularLocation>
        <location evidence="1">Cell membrane</location>
        <topology evidence="1">Single-pass type I membrane protein</topology>
    </subcellularLocation>
</comment>
<feature type="signal peptide" evidence="12">
    <location>
        <begin position="1"/>
        <end position="26"/>
    </location>
</feature>
<dbReference type="GO" id="GO:0005886">
    <property type="term" value="C:plasma membrane"/>
    <property type="evidence" value="ECO:0007669"/>
    <property type="project" value="UniProtKB-SubCell"/>
</dbReference>
<feature type="domain" description="Disease resistance R13L4/SHOC-2-like LRR" evidence="14">
    <location>
        <begin position="125"/>
        <end position="328"/>
    </location>
</feature>
<dbReference type="FunFam" id="3.80.10.10:FF:000111">
    <property type="entry name" value="LRR receptor-like serine/threonine-protein kinase ERECTA"/>
    <property type="match status" value="1"/>
</dbReference>
<evidence type="ECO:0000256" key="9">
    <source>
        <dbReference type="ARBA" id="ARBA00023136"/>
    </source>
</evidence>
<keyword evidence="9 11" id="KW-0472">Membrane</keyword>
<dbReference type="InterPro" id="IPR046956">
    <property type="entry name" value="RLP23-like"/>
</dbReference>
<comment type="caution">
    <text evidence="15">The sequence shown here is derived from an EMBL/GenBank/DDBJ whole genome shotgun (WGS) entry which is preliminary data.</text>
</comment>
<keyword evidence="8 11" id="KW-1133">Transmembrane helix</keyword>
<evidence type="ECO:0000256" key="4">
    <source>
        <dbReference type="ARBA" id="ARBA00022614"/>
    </source>
</evidence>
<dbReference type="InterPro" id="IPR003591">
    <property type="entry name" value="Leu-rich_rpt_typical-subtyp"/>
</dbReference>
<dbReference type="SMART" id="SM00365">
    <property type="entry name" value="LRR_SD22"/>
    <property type="match status" value="6"/>
</dbReference>
<keyword evidence="10" id="KW-0325">Glycoprotein</keyword>
<evidence type="ECO:0000256" key="12">
    <source>
        <dbReference type="SAM" id="SignalP"/>
    </source>
</evidence>
<keyword evidence="6 12" id="KW-0732">Signal</keyword>
<dbReference type="PRINTS" id="PR00019">
    <property type="entry name" value="LEURICHRPT"/>
</dbReference>
<feature type="chain" id="PRO_5007831581" evidence="12">
    <location>
        <begin position="27"/>
        <end position="778"/>
    </location>
</feature>
<feature type="transmembrane region" description="Helical" evidence="11">
    <location>
        <begin position="725"/>
        <end position="749"/>
    </location>
</feature>
<dbReference type="Pfam" id="PF00560">
    <property type="entry name" value="LRR_1"/>
    <property type="match status" value="7"/>
</dbReference>
<dbReference type="STRING" id="79200.A0A162AE34"/>
<sequence>MQKSTTSLLILVCAFSLLSTLKFGYGSIVGAYSNKSCIENEKQALLILKNSLIDESNNLSSWVGDDCCAWHGISCNKRTGRVIQLDLRGAGLKGDEINSSLLHLKYLSYLDLSFNDFEETRIPEFLSWFKDLTYLNLSNSNFKGLVPRHLGNLSSLRYLDLNGNPLLSIDDMGWLSKLSLLEHLDLSGVDLSGANNWFPLPSSITVLVMINCHLPEKIDSYPIFMNLTSLVSLDLSYNYLKSSFPLWVLNNSDIENLVLGSNQFNGQIPNSIEKMTSLTVLNLGSNNFQGSNLVLNVSSNWVPPFQLRYIYLQSMTVGPKFPRWLQTQKQISYIFLANSGISDIIPADWFVSVFVSRLKSIDLSDNDINFEGLSSVSAAPVGLNTLALSNNRFSGEFPAFLCNVKSLSTLILSNNKFTGELPQCLGNLTELTHFDVMNNSFSGEIPAALGNLVHLNYLNLHNNSFHGKIPLSFQNLTELVTLDLGKNNLNDNFPPWTGEQLPRLKYLILRSNNLYGNIPAQLCSCPSIQLLNLAQNQITGNIPSCFGNLIAMIEGESEVLHPGFSYLSGQMIVDDAKGYELRYTSTLGYLFSIDLSDNDIRGEIPEELMDLGGLVNLDLSGNQLSGRIPEGIGELSKLEYLDLSKNKLSGRIPQSLSDLSFLSRLNLSFNNLSGKIPTGNQLQTLEDPSIYAGNNNLCGQPLKSCITDAKSDHRKDDTGSYDEHIWFYTGISPGFFVGLLGFCASLYFIDSWRLSYFYSVERVSEKIAIALFPRKFQY</sequence>
<evidence type="ECO:0000256" key="6">
    <source>
        <dbReference type="ARBA" id="ARBA00022729"/>
    </source>
</evidence>
<protein>
    <submittedName>
        <fullName evidence="15">Uncharacterized protein</fullName>
    </submittedName>
</protein>
<dbReference type="Gene3D" id="3.80.10.10">
    <property type="entry name" value="Ribonuclease Inhibitor"/>
    <property type="match status" value="3"/>
</dbReference>
<dbReference type="FunFam" id="3.80.10.10:FF:000095">
    <property type="entry name" value="LRR receptor-like serine/threonine-protein kinase GSO1"/>
    <property type="match status" value="1"/>
</dbReference>
<dbReference type="PROSITE" id="PS51450">
    <property type="entry name" value="LRR"/>
    <property type="match status" value="1"/>
</dbReference>
<proteinExistence type="inferred from homology"/>
<evidence type="ECO:0000313" key="15">
    <source>
        <dbReference type="EMBL" id="KZM99802.1"/>
    </source>
</evidence>
<dbReference type="Pfam" id="PF08263">
    <property type="entry name" value="LRRNT_2"/>
    <property type="match status" value="1"/>
</dbReference>
<evidence type="ECO:0000256" key="3">
    <source>
        <dbReference type="ARBA" id="ARBA00022475"/>
    </source>
</evidence>
<gene>
    <name evidence="15" type="ORF">DCAR_012836</name>
</gene>